<evidence type="ECO:0000313" key="3">
    <source>
        <dbReference type="Proteomes" id="UP001157418"/>
    </source>
</evidence>
<reference evidence="2 3" key="1">
    <citation type="submission" date="2022-01" db="EMBL/GenBank/DDBJ databases">
        <authorList>
            <person name="Xiong W."/>
            <person name="Schranz E."/>
        </authorList>
    </citation>
    <scope>NUCLEOTIDE SEQUENCE [LARGE SCALE GENOMIC DNA]</scope>
</reference>
<dbReference type="Pfam" id="PF18403">
    <property type="entry name" value="Thioredoxin_15"/>
    <property type="match status" value="1"/>
</dbReference>
<dbReference type="PANTHER" id="PTHR11226:SF0">
    <property type="entry name" value="UDP-GLUCOSE:GLYCOPROTEIN GLUCOSYLTRANSFERASE"/>
    <property type="match status" value="1"/>
</dbReference>
<dbReference type="GO" id="GO:0003980">
    <property type="term" value="F:UDP-glucose:glycoprotein glucosyltransferase activity"/>
    <property type="evidence" value="ECO:0007669"/>
    <property type="project" value="InterPro"/>
</dbReference>
<keyword evidence="3" id="KW-1185">Reference proteome</keyword>
<evidence type="ECO:0000259" key="1">
    <source>
        <dbReference type="Pfam" id="PF18403"/>
    </source>
</evidence>
<dbReference type="GO" id="GO:0005783">
    <property type="term" value="C:endoplasmic reticulum"/>
    <property type="evidence" value="ECO:0007669"/>
    <property type="project" value="TreeGrafter"/>
</dbReference>
<organism evidence="2 3">
    <name type="scientific">Lactuca virosa</name>
    <dbReference type="NCBI Taxonomy" id="75947"/>
    <lineage>
        <taxon>Eukaryota</taxon>
        <taxon>Viridiplantae</taxon>
        <taxon>Streptophyta</taxon>
        <taxon>Embryophyta</taxon>
        <taxon>Tracheophyta</taxon>
        <taxon>Spermatophyta</taxon>
        <taxon>Magnoliopsida</taxon>
        <taxon>eudicotyledons</taxon>
        <taxon>Gunneridae</taxon>
        <taxon>Pentapetalae</taxon>
        <taxon>asterids</taxon>
        <taxon>campanulids</taxon>
        <taxon>Asterales</taxon>
        <taxon>Asteraceae</taxon>
        <taxon>Cichorioideae</taxon>
        <taxon>Cichorieae</taxon>
        <taxon>Lactucinae</taxon>
        <taxon>Lactuca</taxon>
    </lineage>
</organism>
<accession>A0AAU9M4M7</accession>
<gene>
    <name evidence="2" type="ORF">LVIROSA_LOCUS7087</name>
</gene>
<dbReference type="GO" id="GO:0036503">
    <property type="term" value="P:ERAD pathway"/>
    <property type="evidence" value="ECO:0007669"/>
    <property type="project" value="TreeGrafter"/>
</dbReference>
<comment type="caution">
    <text evidence="2">The sequence shown here is derived from an EMBL/GenBank/DDBJ whole genome shotgun (WGS) entry which is preliminary data.</text>
</comment>
<dbReference type="InterPro" id="IPR040525">
    <property type="entry name" value="UGGT_TRXL_4"/>
</dbReference>
<protein>
    <recommendedName>
        <fullName evidence="1">UDP-glucose:glycoprotein glucosyltransferase thioredoxin-like domain-containing protein</fullName>
    </recommendedName>
</protein>
<evidence type="ECO:0000313" key="2">
    <source>
        <dbReference type="EMBL" id="CAH1419568.1"/>
    </source>
</evidence>
<dbReference type="AlphaFoldDB" id="A0AAU9M4M7"/>
<sequence length="219" mass="24119">MDIPYLDEWDQNEKDHSISLGGVVKVMASSSLCLLVLCGAKNIRSGAAVDVIQRISVSICSLVTKEALMNAMTNELPRLQEQVYYGRINSRTDILDKYLSENGIHRYNLQIVGGKVKPKFVSPTPSILGDESLLNNIEYLHSVGTMDDLKPITHLLAVDVTSRKGIKLLHEGICYLISGQIKNLQIVANLTAERDGDLRKAALNCFASGYKILGVLKFS</sequence>
<dbReference type="Pfam" id="PF04484">
    <property type="entry name" value="QWRF"/>
    <property type="match status" value="1"/>
</dbReference>
<dbReference type="GO" id="GO:0018279">
    <property type="term" value="P:protein N-linked glycosylation via asparagine"/>
    <property type="evidence" value="ECO:0007669"/>
    <property type="project" value="TreeGrafter"/>
</dbReference>
<dbReference type="PANTHER" id="PTHR11226">
    <property type="entry name" value="UDP-GLUCOSE GLYCOPROTEIN:GLUCOSYLTRANSFERASE"/>
    <property type="match status" value="1"/>
</dbReference>
<dbReference type="Proteomes" id="UP001157418">
    <property type="component" value="Unassembled WGS sequence"/>
</dbReference>
<name>A0AAU9M4M7_9ASTR</name>
<dbReference type="EMBL" id="CAKMRJ010000399">
    <property type="protein sequence ID" value="CAH1419568.1"/>
    <property type="molecule type" value="Genomic_DNA"/>
</dbReference>
<dbReference type="GO" id="GO:0051082">
    <property type="term" value="F:unfolded protein binding"/>
    <property type="evidence" value="ECO:0007669"/>
    <property type="project" value="TreeGrafter"/>
</dbReference>
<proteinExistence type="predicted"/>
<dbReference type="InterPro" id="IPR007573">
    <property type="entry name" value="QWRF"/>
</dbReference>
<dbReference type="InterPro" id="IPR009448">
    <property type="entry name" value="UDP-g_GGtrans"/>
</dbReference>
<feature type="domain" description="UDP-glucose:glycoprotein glucosyltransferase thioredoxin-like" evidence="1">
    <location>
        <begin position="131"/>
        <end position="195"/>
    </location>
</feature>